<dbReference type="PANTHER" id="PTHR35810:SF1">
    <property type="entry name" value="CYTOPLASMIC PROTEIN"/>
    <property type="match status" value="1"/>
</dbReference>
<evidence type="ECO:0000313" key="3">
    <source>
        <dbReference type="Proteomes" id="UP000823894"/>
    </source>
</evidence>
<proteinExistence type="predicted"/>
<dbReference type="EMBL" id="DWWK01000134">
    <property type="protein sequence ID" value="HJC39124.1"/>
    <property type="molecule type" value="Genomic_DNA"/>
</dbReference>
<dbReference type="PANTHER" id="PTHR35810">
    <property type="entry name" value="CYTOPLASMIC PROTEIN-RELATED"/>
    <property type="match status" value="1"/>
</dbReference>
<dbReference type="InterPro" id="IPR003812">
    <property type="entry name" value="Fido"/>
</dbReference>
<dbReference type="InterPro" id="IPR036597">
    <property type="entry name" value="Fido-like_dom_sf"/>
</dbReference>
<dbReference type="InterPro" id="IPR011204">
    <property type="entry name" value="Virulence_RhuM-like"/>
</dbReference>
<feature type="domain" description="Fido" evidence="1">
    <location>
        <begin position="175"/>
        <end position="303"/>
    </location>
</feature>
<gene>
    <name evidence="2" type="ORF">H9757_08725</name>
</gene>
<accession>A0A9D2NWF5</accession>
<dbReference type="AlphaFoldDB" id="A0A9D2NWF5"/>
<dbReference type="Pfam" id="PF13310">
    <property type="entry name" value="Virulence_RhuM"/>
    <property type="match status" value="1"/>
</dbReference>
<comment type="caution">
    <text evidence="2">The sequence shown here is derived from an EMBL/GenBank/DDBJ whole genome shotgun (WGS) entry which is preliminary data.</text>
</comment>
<protein>
    <submittedName>
        <fullName evidence="2">Virulence protein RhuM/Fic/DOC family protein</fullName>
    </submittedName>
</protein>
<dbReference type="Proteomes" id="UP000823894">
    <property type="component" value="Unassembled WGS sequence"/>
</dbReference>
<evidence type="ECO:0000259" key="1">
    <source>
        <dbReference type="PROSITE" id="PS51459"/>
    </source>
</evidence>
<evidence type="ECO:0000313" key="2">
    <source>
        <dbReference type="EMBL" id="HJC39124.1"/>
    </source>
</evidence>
<name>A0A9D2NWF5_9FIRM</name>
<reference evidence="2" key="1">
    <citation type="journal article" date="2021" name="PeerJ">
        <title>Extensive microbial diversity within the chicken gut microbiome revealed by metagenomics and culture.</title>
        <authorList>
            <person name="Gilroy R."/>
            <person name="Ravi A."/>
            <person name="Getino M."/>
            <person name="Pursley I."/>
            <person name="Horton D.L."/>
            <person name="Alikhan N.F."/>
            <person name="Baker D."/>
            <person name="Gharbi K."/>
            <person name="Hall N."/>
            <person name="Watson M."/>
            <person name="Adriaenssens E.M."/>
            <person name="Foster-Nyarko E."/>
            <person name="Jarju S."/>
            <person name="Secka A."/>
            <person name="Antonio M."/>
            <person name="Oren A."/>
            <person name="Chaudhuri R.R."/>
            <person name="La Ragione R."/>
            <person name="Hildebrand F."/>
            <person name="Pallen M.J."/>
        </authorList>
    </citation>
    <scope>NUCLEOTIDE SEQUENCE</scope>
    <source>
        <strain evidence="2">ChiGjej1B1-1692</strain>
    </source>
</reference>
<dbReference type="PROSITE" id="PS51459">
    <property type="entry name" value="FIDO"/>
    <property type="match status" value="1"/>
</dbReference>
<dbReference type="SUPFAM" id="SSF140931">
    <property type="entry name" value="Fic-like"/>
    <property type="match status" value="1"/>
</dbReference>
<dbReference type="Pfam" id="PF02661">
    <property type="entry name" value="Fic"/>
    <property type="match status" value="1"/>
</dbReference>
<sequence length="310" mass="36077">MRQENLVIFESEDRNVELRVPIEDETVWLTQAQMIELFGRDQSVISRHIRNIFKENELDEKSNMHFLHITNIDRPVAVYSLDVIISVGYRVKSKRGIEFRRWANKVLRDYILKGYAVNHNRINELGEVIRIMKRVENRLDAKQVLSVIERYNTALDLLDEYDHQTMKKPEGNKAVYVLEYEECRKVIDSMKFGEESGLFGNEKDDSFRGSIGAIYQTFGGEEVYPTLEEKAANLLYFLTKNHSFSDGNKRIAVALFLYFLDRNQALFPDGKKRIDDYALAALTIMIAESKPEEKEMMVKVVMNCLAGRVE</sequence>
<reference evidence="2" key="2">
    <citation type="submission" date="2021-04" db="EMBL/GenBank/DDBJ databases">
        <authorList>
            <person name="Gilroy R."/>
        </authorList>
    </citation>
    <scope>NUCLEOTIDE SEQUENCE</scope>
    <source>
        <strain evidence="2">ChiGjej1B1-1692</strain>
    </source>
</reference>
<organism evidence="2 3">
    <name type="scientific">Candidatus Mediterraneibacter faecigallinarum</name>
    <dbReference type="NCBI Taxonomy" id="2838669"/>
    <lineage>
        <taxon>Bacteria</taxon>
        <taxon>Bacillati</taxon>
        <taxon>Bacillota</taxon>
        <taxon>Clostridia</taxon>
        <taxon>Lachnospirales</taxon>
        <taxon>Lachnospiraceae</taxon>
        <taxon>Mediterraneibacter</taxon>
    </lineage>
</organism>
<dbReference type="Gene3D" id="1.20.120.1870">
    <property type="entry name" value="Fic/DOC protein, Fido domain"/>
    <property type="match status" value="1"/>
</dbReference>
<dbReference type="InterPro" id="IPR053737">
    <property type="entry name" value="Type_II_TA_Toxin"/>
</dbReference>